<organism evidence="1 2">
    <name type="scientific">Bizionia hallyeonensis</name>
    <dbReference type="NCBI Taxonomy" id="1123757"/>
    <lineage>
        <taxon>Bacteria</taxon>
        <taxon>Pseudomonadati</taxon>
        <taxon>Bacteroidota</taxon>
        <taxon>Flavobacteriia</taxon>
        <taxon>Flavobacteriales</taxon>
        <taxon>Flavobacteriaceae</taxon>
        <taxon>Bizionia</taxon>
    </lineage>
</organism>
<dbReference type="Proteomes" id="UP001596162">
    <property type="component" value="Unassembled WGS sequence"/>
</dbReference>
<sequence>MKASKLYMLLMVSIVFYSCGNDPKEDKEPLNVEINNRKDKENLNISYLLDLSDRISPQKYANESMEFYQRDVAYIRSVSEAFVSHLKGKKVRGMNDKIQLYFDPEPLNQSINKISNDLRYHVNRSNASLEILDEIEHMYSEKPLEIYEYAIKDAKYVGSDTWRFFKTKISDYCIEDDYRNILVVLTDGYIYHKDTKIMEGNRSSYLTPKLVKELKLNDKDWKGKIENKEFGFISTGMDLSNLEVLVLGINPSKNNPYEEDVIMKYWRDWLEDMNVKKYEIKTAELPSNMDKIIKEFILN</sequence>
<protein>
    <recommendedName>
        <fullName evidence="3">VWFA domain-containing protein</fullName>
    </recommendedName>
</protein>
<gene>
    <name evidence="1" type="ORF">ACFPH8_10550</name>
</gene>
<evidence type="ECO:0000313" key="2">
    <source>
        <dbReference type="Proteomes" id="UP001596162"/>
    </source>
</evidence>
<proteinExistence type="predicted"/>
<keyword evidence="2" id="KW-1185">Reference proteome</keyword>
<evidence type="ECO:0000313" key="1">
    <source>
        <dbReference type="EMBL" id="MFC5195770.1"/>
    </source>
</evidence>
<dbReference type="PROSITE" id="PS51257">
    <property type="entry name" value="PROKAR_LIPOPROTEIN"/>
    <property type="match status" value="1"/>
</dbReference>
<name>A0ABW0C847_9FLAO</name>
<dbReference type="EMBL" id="JBHSLA010000003">
    <property type="protein sequence ID" value="MFC5195770.1"/>
    <property type="molecule type" value="Genomic_DNA"/>
</dbReference>
<dbReference type="RefSeq" id="WP_376860776.1">
    <property type="nucleotide sequence ID" value="NZ_JBHSLA010000003.1"/>
</dbReference>
<comment type="caution">
    <text evidence="1">The sequence shown here is derived from an EMBL/GenBank/DDBJ whole genome shotgun (WGS) entry which is preliminary data.</text>
</comment>
<reference evidence="2" key="1">
    <citation type="journal article" date="2019" name="Int. J. Syst. Evol. Microbiol.">
        <title>The Global Catalogue of Microorganisms (GCM) 10K type strain sequencing project: providing services to taxonomists for standard genome sequencing and annotation.</title>
        <authorList>
            <consortium name="The Broad Institute Genomics Platform"/>
            <consortium name="The Broad Institute Genome Sequencing Center for Infectious Disease"/>
            <person name="Wu L."/>
            <person name="Ma J."/>
        </authorList>
    </citation>
    <scope>NUCLEOTIDE SEQUENCE [LARGE SCALE GENOMIC DNA]</scope>
    <source>
        <strain evidence="2">JCM 17978</strain>
    </source>
</reference>
<evidence type="ECO:0008006" key="3">
    <source>
        <dbReference type="Google" id="ProtNLM"/>
    </source>
</evidence>
<accession>A0ABW0C847</accession>